<gene>
    <name evidence="1" type="ORF">Taro_018040</name>
</gene>
<reference evidence="1" key="1">
    <citation type="submission" date="2017-07" db="EMBL/GenBank/DDBJ databases">
        <title>Taro Niue Genome Assembly and Annotation.</title>
        <authorList>
            <person name="Atibalentja N."/>
            <person name="Keating K."/>
            <person name="Fields C.J."/>
        </authorList>
    </citation>
    <scope>NUCLEOTIDE SEQUENCE</scope>
    <source>
        <strain evidence="1">Niue_2</strain>
        <tissue evidence="1">Leaf</tissue>
    </source>
</reference>
<name>A0A843UQD2_COLES</name>
<sequence length="68" mass="7832">MDGIMAPAHGARLARKRGEWRRALPRLFGWLAFGKDTDGGPWKRNRSIYNNLRKVKTANVLLKEVLQE</sequence>
<dbReference type="EMBL" id="NMUH01000833">
    <property type="protein sequence ID" value="MQL85521.1"/>
    <property type="molecule type" value="Genomic_DNA"/>
</dbReference>
<evidence type="ECO:0000313" key="1">
    <source>
        <dbReference type="EMBL" id="MQL85521.1"/>
    </source>
</evidence>
<protein>
    <submittedName>
        <fullName evidence="1">Uncharacterized protein</fullName>
    </submittedName>
</protein>
<keyword evidence="2" id="KW-1185">Reference proteome</keyword>
<accession>A0A843UQD2</accession>
<dbReference type="Proteomes" id="UP000652761">
    <property type="component" value="Unassembled WGS sequence"/>
</dbReference>
<proteinExistence type="predicted"/>
<feature type="non-terminal residue" evidence="1">
    <location>
        <position position="68"/>
    </location>
</feature>
<organism evidence="1 2">
    <name type="scientific">Colocasia esculenta</name>
    <name type="common">Wild taro</name>
    <name type="synonym">Arum esculentum</name>
    <dbReference type="NCBI Taxonomy" id="4460"/>
    <lineage>
        <taxon>Eukaryota</taxon>
        <taxon>Viridiplantae</taxon>
        <taxon>Streptophyta</taxon>
        <taxon>Embryophyta</taxon>
        <taxon>Tracheophyta</taxon>
        <taxon>Spermatophyta</taxon>
        <taxon>Magnoliopsida</taxon>
        <taxon>Liliopsida</taxon>
        <taxon>Araceae</taxon>
        <taxon>Aroideae</taxon>
        <taxon>Colocasieae</taxon>
        <taxon>Colocasia</taxon>
    </lineage>
</organism>
<dbReference type="AlphaFoldDB" id="A0A843UQD2"/>
<evidence type="ECO:0000313" key="2">
    <source>
        <dbReference type="Proteomes" id="UP000652761"/>
    </source>
</evidence>
<comment type="caution">
    <text evidence="1">The sequence shown here is derived from an EMBL/GenBank/DDBJ whole genome shotgun (WGS) entry which is preliminary data.</text>
</comment>